<dbReference type="PANTHER" id="PTHR43758">
    <property type="entry name" value="7,8-DIHYDRO-8-OXOGUANINE TRIPHOSPHATASE"/>
    <property type="match status" value="1"/>
</dbReference>
<dbReference type="GO" id="GO:0046872">
    <property type="term" value="F:metal ion binding"/>
    <property type="evidence" value="ECO:0007669"/>
    <property type="project" value="UniProtKB-KW"/>
</dbReference>
<evidence type="ECO:0000256" key="4">
    <source>
        <dbReference type="ARBA" id="ARBA00022801"/>
    </source>
</evidence>
<gene>
    <name evidence="7" type="primary">mutT</name>
    <name evidence="7" type="ORF">LFYK43_20430</name>
</gene>
<dbReference type="RefSeq" id="WP_229718016.1">
    <property type="nucleotide sequence ID" value="NZ_BFFP01000041.1"/>
</dbReference>
<keyword evidence="3" id="KW-0479">Metal-binding</keyword>
<evidence type="ECO:0000256" key="3">
    <source>
        <dbReference type="ARBA" id="ARBA00022723"/>
    </source>
</evidence>
<protein>
    <submittedName>
        <fullName evidence="7">DNA mismatch repair protein MutT</fullName>
    </submittedName>
</protein>
<evidence type="ECO:0000313" key="7">
    <source>
        <dbReference type="EMBL" id="GBG95584.1"/>
    </source>
</evidence>
<evidence type="ECO:0000256" key="2">
    <source>
        <dbReference type="ARBA" id="ARBA00005582"/>
    </source>
</evidence>
<evidence type="ECO:0000259" key="6">
    <source>
        <dbReference type="PROSITE" id="PS51462"/>
    </source>
</evidence>
<keyword evidence="8" id="KW-1185">Reference proteome</keyword>
<reference evidence="7 8" key="1">
    <citation type="journal article" date="2019" name="Int. J. Syst. Evol. Microbiol.">
        <title>Lactobacillus salitolerans sp. nov., a novel lactic acid bacterium isolated from spent mushroom substrates.</title>
        <authorList>
            <person name="Tohno M."/>
            <person name="Tanizawa Y."/>
            <person name="Kojima Y."/>
            <person name="Sakamoto M."/>
            <person name="Nakamura Y."/>
            <person name="Ohkuma M."/>
            <person name="Kobayashi H."/>
        </authorList>
    </citation>
    <scope>NUCLEOTIDE SEQUENCE [LARGE SCALE GENOMIC DNA]</scope>
    <source>
        <strain evidence="7 8">YK43</strain>
    </source>
</reference>
<dbReference type="PROSITE" id="PS51462">
    <property type="entry name" value="NUDIX"/>
    <property type="match status" value="1"/>
</dbReference>
<dbReference type="AlphaFoldDB" id="A0A401IVM0"/>
<dbReference type="Pfam" id="PF00293">
    <property type="entry name" value="NUDIX"/>
    <property type="match status" value="1"/>
</dbReference>
<dbReference type="InterPro" id="IPR000086">
    <property type="entry name" value="NUDIX_hydrolase_dom"/>
</dbReference>
<comment type="similarity">
    <text evidence="2">Belongs to the Nudix hydrolase family.</text>
</comment>
<comment type="caution">
    <text evidence="7">The sequence shown here is derived from an EMBL/GenBank/DDBJ whole genome shotgun (WGS) entry which is preliminary data.</text>
</comment>
<dbReference type="InterPro" id="IPR015797">
    <property type="entry name" value="NUDIX_hydrolase-like_dom_sf"/>
</dbReference>
<evidence type="ECO:0000256" key="1">
    <source>
        <dbReference type="ARBA" id="ARBA00001946"/>
    </source>
</evidence>
<dbReference type="PANTHER" id="PTHR43758:SF2">
    <property type="entry name" value="OXIDIZED PURINE NUCLEOSIDE TRIPHOSPHATE HYDROLASE"/>
    <property type="match status" value="1"/>
</dbReference>
<feature type="domain" description="Nudix hydrolase" evidence="6">
    <location>
        <begin position="1"/>
        <end position="135"/>
    </location>
</feature>
<dbReference type="Gene3D" id="3.90.79.10">
    <property type="entry name" value="Nucleoside Triphosphate Pyrophosphohydrolase"/>
    <property type="match status" value="1"/>
</dbReference>
<proteinExistence type="inferred from homology"/>
<organism evidence="7 8">
    <name type="scientific">Ligilactobacillus salitolerans</name>
    <dbReference type="NCBI Taxonomy" id="1808352"/>
    <lineage>
        <taxon>Bacteria</taxon>
        <taxon>Bacillati</taxon>
        <taxon>Bacillota</taxon>
        <taxon>Bacilli</taxon>
        <taxon>Lactobacillales</taxon>
        <taxon>Lactobacillaceae</taxon>
        <taxon>Ligilactobacillus</taxon>
    </lineage>
</organism>
<sequence length="148" mass="17078">MKRTTEIELTNMCIIKNGNAVLVMNKTDSEFEKSLTFPGGHVEPAESIQDSVIREVKEETGLTIESPQLKSFVNFDLGQQNKELIFIYEAEYNAKILKTPVRQTYEGKVYWISQEQLKQRQMNQVINAVYSSWLKGESKELYFSVQDS</sequence>
<accession>A0A401IVM0</accession>
<keyword evidence="5" id="KW-0460">Magnesium</keyword>
<name>A0A401IVM0_9LACO</name>
<dbReference type="Proteomes" id="UP000286848">
    <property type="component" value="Unassembled WGS sequence"/>
</dbReference>
<evidence type="ECO:0000256" key="5">
    <source>
        <dbReference type="ARBA" id="ARBA00022842"/>
    </source>
</evidence>
<dbReference type="SUPFAM" id="SSF55811">
    <property type="entry name" value="Nudix"/>
    <property type="match status" value="1"/>
</dbReference>
<dbReference type="PRINTS" id="PR00502">
    <property type="entry name" value="NUDIXFAMILY"/>
</dbReference>
<dbReference type="InterPro" id="IPR020476">
    <property type="entry name" value="Nudix_hydrolase"/>
</dbReference>
<evidence type="ECO:0000313" key="8">
    <source>
        <dbReference type="Proteomes" id="UP000286848"/>
    </source>
</evidence>
<dbReference type="EMBL" id="BFFP01000041">
    <property type="protein sequence ID" value="GBG95584.1"/>
    <property type="molecule type" value="Genomic_DNA"/>
</dbReference>
<dbReference type="GO" id="GO:0016818">
    <property type="term" value="F:hydrolase activity, acting on acid anhydrides, in phosphorus-containing anhydrides"/>
    <property type="evidence" value="ECO:0007669"/>
    <property type="project" value="TreeGrafter"/>
</dbReference>
<dbReference type="GO" id="GO:0005737">
    <property type="term" value="C:cytoplasm"/>
    <property type="evidence" value="ECO:0007669"/>
    <property type="project" value="TreeGrafter"/>
</dbReference>
<keyword evidence="4" id="KW-0378">Hydrolase</keyword>
<comment type="cofactor">
    <cofactor evidence="1">
        <name>Mg(2+)</name>
        <dbReference type="ChEBI" id="CHEBI:18420"/>
    </cofactor>
</comment>